<dbReference type="InterPro" id="IPR013783">
    <property type="entry name" value="Ig-like_fold"/>
</dbReference>
<gene>
    <name evidence="2" type="ORF">AZI86_15505</name>
</gene>
<sequence length="718" mass="79580">MSRFGHTERTIFVVALLMLVAFSYFLYDDSLLFSRGSNNQMTLIGDVALSQNDVRRKNLDTFSWLPAQKKDQIFENDSIYTGERSEAIIHLAGGGQIRVQPNSLITLNMKNGQMMLDLRYGNLVGDLGSGKSITIKSGGEEFKLEGQKGNSSIQLKKAHSGTVDLKLINGGVKYSNSKKSLNLNKETPVAVTPKGDVKPLEKPVLNLESADNIHWTRVNPDDPLPFKWNSKGAVSRFEFELAPSEDFSSIATSQNTTQGGVQVRDPLADGQYFWRVKALDKDGQVSAVSKPRKMFLTNLGAPQIITPVEAAVFNLEVPTTSATQTPKSSAQIHWSSPEQLKTFAWQLALDASFSTLVYEGQTGDTNAVSPALATGTYWVRVRGLTADMKSSVWSAPVSFGMNVVAKKIERPAAPILVTKDVEFKIPSGKDRNPASPSSPKLAWKPVSKSFGYKVEISRDPSFRGAKQMNVDQTNALWSQYRPGKFYYRVFAKGEQGVLSDSSEVGTIDIPMVGLVLNPLRNVSSVGSEQGPKQAPISWNQIPDAKSYVVQVDTKQDFSSANKVEIASNEGSIVLPAPGRYNVRVQARDEDNNPISDFSNIQQILYSNRPALVPPKLIEPFNNASIFLQTAAEPFIWLEWKKVPGASAYRVEVSSNPEFTSLVLSKVVDSNRYLVKDRMPLGKLYWRVRAETKEDLEISDWAKQNEFTLYHQKNETFVK</sequence>
<feature type="transmembrane region" description="Helical" evidence="1">
    <location>
        <begin position="9"/>
        <end position="27"/>
    </location>
</feature>
<comment type="caution">
    <text evidence="2">The sequence shown here is derived from an EMBL/GenBank/DDBJ whole genome shotgun (WGS) entry which is preliminary data.</text>
</comment>
<evidence type="ECO:0000313" key="3">
    <source>
        <dbReference type="Proteomes" id="UP000075320"/>
    </source>
</evidence>
<reference evidence="2 3" key="1">
    <citation type="submission" date="2016-03" db="EMBL/GenBank/DDBJ databases">
        <authorList>
            <person name="Ploux O."/>
        </authorList>
    </citation>
    <scope>NUCLEOTIDE SEQUENCE [LARGE SCALE GENOMIC DNA]</scope>
    <source>
        <strain evidence="2 3">R0</strain>
    </source>
</reference>
<protein>
    <recommendedName>
        <fullName evidence="4">FecR protein domain-containing protein</fullName>
    </recommendedName>
</protein>
<dbReference type="OrthoDB" id="5287253at2"/>
<dbReference type="AlphaFoldDB" id="A0A150WI05"/>
<dbReference type="RefSeq" id="WP_061836194.1">
    <property type="nucleotide sequence ID" value="NZ_LUKE01000004.1"/>
</dbReference>
<organism evidence="2 3">
    <name type="scientific">Bdellovibrio bacteriovorus</name>
    <dbReference type="NCBI Taxonomy" id="959"/>
    <lineage>
        <taxon>Bacteria</taxon>
        <taxon>Pseudomonadati</taxon>
        <taxon>Bdellovibrionota</taxon>
        <taxon>Bdellovibrionia</taxon>
        <taxon>Bdellovibrionales</taxon>
        <taxon>Pseudobdellovibrionaceae</taxon>
        <taxon>Bdellovibrio</taxon>
    </lineage>
</organism>
<dbReference type="Gene3D" id="2.60.40.10">
    <property type="entry name" value="Immunoglobulins"/>
    <property type="match status" value="5"/>
</dbReference>
<keyword evidence="3" id="KW-1185">Reference proteome</keyword>
<dbReference type="Proteomes" id="UP000075320">
    <property type="component" value="Unassembled WGS sequence"/>
</dbReference>
<dbReference type="EMBL" id="LUKE01000004">
    <property type="protein sequence ID" value="KYG63119.1"/>
    <property type="molecule type" value="Genomic_DNA"/>
</dbReference>
<evidence type="ECO:0008006" key="4">
    <source>
        <dbReference type="Google" id="ProtNLM"/>
    </source>
</evidence>
<accession>A0A150WI05</accession>
<proteinExistence type="predicted"/>
<evidence type="ECO:0000313" key="2">
    <source>
        <dbReference type="EMBL" id="KYG63119.1"/>
    </source>
</evidence>
<keyword evidence="1" id="KW-1133">Transmembrane helix</keyword>
<keyword evidence="1" id="KW-0812">Transmembrane</keyword>
<keyword evidence="1" id="KW-0472">Membrane</keyword>
<name>A0A150WI05_BDEBC</name>
<evidence type="ECO:0000256" key="1">
    <source>
        <dbReference type="SAM" id="Phobius"/>
    </source>
</evidence>